<name>A0A6P8XQB7_DROAB</name>
<dbReference type="Proteomes" id="UP000515160">
    <property type="component" value="Chromosome 2R"/>
</dbReference>
<dbReference type="GO" id="GO:0019005">
    <property type="term" value="C:SCF ubiquitin ligase complex"/>
    <property type="evidence" value="ECO:0007669"/>
    <property type="project" value="TreeGrafter"/>
</dbReference>
<gene>
    <name evidence="4" type="primary">LOC117575240</name>
</gene>
<dbReference type="GO" id="GO:0031146">
    <property type="term" value="P:SCF-dependent proteasomal ubiquitin-dependent protein catabolic process"/>
    <property type="evidence" value="ECO:0007669"/>
    <property type="project" value="TreeGrafter"/>
</dbReference>
<feature type="domain" description="F-box" evidence="1">
    <location>
        <begin position="176"/>
        <end position="224"/>
    </location>
</feature>
<dbReference type="InterPro" id="IPR045464">
    <property type="entry name" value="Hrt3/FBXO9_C"/>
</dbReference>
<dbReference type="Pfam" id="PF19270">
    <property type="entry name" value="FBO_C"/>
    <property type="match status" value="1"/>
</dbReference>
<keyword evidence="3" id="KW-1185">Reference proteome</keyword>
<dbReference type="OrthoDB" id="2117972at2759"/>
<dbReference type="Gene3D" id="1.20.1280.50">
    <property type="match status" value="1"/>
</dbReference>
<proteinExistence type="predicted"/>
<dbReference type="GO" id="GO:0005737">
    <property type="term" value="C:cytoplasm"/>
    <property type="evidence" value="ECO:0007669"/>
    <property type="project" value="TreeGrafter"/>
</dbReference>
<dbReference type="InterPro" id="IPR036047">
    <property type="entry name" value="F-box-like_dom_sf"/>
</dbReference>
<dbReference type="PANTHER" id="PTHR12874:SF29">
    <property type="entry name" value="F-BOX ONLY PROTEIN 9"/>
    <property type="match status" value="1"/>
</dbReference>
<dbReference type="SUPFAM" id="SSF81383">
    <property type="entry name" value="F-box domain"/>
    <property type="match status" value="1"/>
</dbReference>
<evidence type="ECO:0000259" key="2">
    <source>
        <dbReference type="Pfam" id="PF19270"/>
    </source>
</evidence>
<dbReference type="PANTHER" id="PTHR12874">
    <property type="entry name" value="F-BOX ONLY PROTEIN 48-RELATED"/>
    <property type="match status" value="1"/>
</dbReference>
<organism evidence="3 4">
    <name type="scientific">Drosophila albomicans</name>
    <name type="common">Fruit fly</name>
    <dbReference type="NCBI Taxonomy" id="7291"/>
    <lineage>
        <taxon>Eukaryota</taxon>
        <taxon>Metazoa</taxon>
        <taxon>Ecdysozoa</taxon>
        <taxon>Arthropoda</taxon>
        <taxon>Hexapoda</taxon>
        <taxon>Insecta</taxon>
        <taxon>Pterygota</taxon>
        <taxon>Neoptera</taxon>
        <taxon>Endopterygota</taxon>
        <taxon>Diptera</taxon>
        <taxon>Brachycera</taxon>
        <taxon>Muscomorpha</taxon>
        <taxon>Ephydroidea</taxon>
        <taxon>Drosophilidae</taxon>
        <taxon>Drosophila</taxon>
    </lineage>
</organism>
<evidence type="ECO:0000259" key="1">
    <source>
        <dbReference type="Pfam" id="PF12937"/>
    </source>
</evidence>
<dbReference type="RefSeq" id="XP_034115263.1">
    <property type="nucleotide sequence ID" value="XM_034259372.2"/>
</dbReference>
<evidence type="ECO:0000313" key="4">
    <source>
        <dbReference type="RefSeq" id="XP_034115263.1"/>
    </source>
</evidence>
<reference evidence="4" key="1">
    <citation type="submission" date="2025-08" db="UniProtKB">
        <authorList>
            <consortium name="RefSeq"/>
        </authorList>
    </citation>
    <scope>IDENTIFICATION</scope>
    <source>
        <strain evidence="4">15112-1751.03</strain>
        <tissue evidence="4">Whole Adult</tissue>
    </source>
</reference>
<evidence type="ECO:0000313" key="3">
    <source>
        <dbReference type="Proteomes" id="UP000515160"/>
    </source>
</evidence>
<dbReference type="GeneID" id="117575240"/>
<protein>
    <submittedName>
        <fullName evidence="4">F-box only protein 9</fullName>
    </submittedName>
</protein>
<sequence>MGDTGSSADYQNSALDEFRVNWQRELQVQNEPAREQPNEVDEQQQSPLGLNDIEAQARAESLYRTAVDLEQRGKVYDALAYYRKATQIVPDIEFRFYEQQKLNYDANKKYHNLPNDFGKQLDLNHTDAKEDIDVDLIDGLYDKFQRDVACVDIYGGKMLLNSRDTSVISTSHNMHISDLPPEIMMNILRWVVSSQLDMHSLEQFAAVCKGCYIYGRDEELWRLACSKVWGHNVGTLEGLEDGLSYGSWRDMFIRRERVLFSGCYISKTTYLRMGENSFQDQFYRPLQLVEYYRYIRFLPDGKVLMMTSADEPAQGVNKLKQLYTSRPDVLRGRYRLFGNIVTLILQKSQSRPAFAQRHRRGSIMPGDEEANNTQYVIELRILNNSKRQFGQLAWTKYTLVQRRNKIESSSEFDLTAAKYPPLWFSPVKSYHLDADAPLA</sequence>
<dbReference type="InterPro" id="IPR001810">
    <property type="entry name" value="F-box_dom"/>
</dbReference>
<accession>A0A6P8XQB7</accession>
<feature type="domain" description="F-box protein Hrt3/FBXO9 C-terminal" evidence="2">
    <location>
        <begin position="246"/>
        <end position="355"/>
    </location>
</feature>
<dbReference type="AlphaFoldDB" id="A0A6P8XQB7"/>
<dbReference type="CDD" id="cd22089">
    <property type="entry name" value="F-box_FBXO9"/>
    <property type="match status" value="1"/>
</dbReference>
<dbReference type="Pfam" id="PF12937">
    <property type="entry name" value="F-box-like"/>
    <property type="match status" value="1"/>
</dbReference>